<keyword evidence="3" id="KW-1185">Reference proteome</keyword>
<evidence type="ECO:0000256" key="1">
    <source>
        <dbReference type="SAM" id="Phobius"/>
    </source>
</evidence>
<name>A0A3M7T8K9_BRAPC</name>
<evidence type="ECO:0000313" key="2">
    <source>
        <dbReference type="EMBL" id="RNA44372.1"/>
    </source>
</evidence>
<keyword evidence="1" id="KW-0472">Membrane</keyword>
<keyword evidence="1" id="KW-1133">Transmembrane helix</keyword>
<proteinExistence type="predicted"/>
<dbReference type="AlphaFoldDB" id="A0A3M7T8K9"/>
<accession>A0A3M7T8K9</accession>
<dbReference type="EMBL" id="REGN01000113">
    <property type="protein sequence ID" value="RNA44372.1"/>
    <property type="molecule type" value="Genomic_DNA"/>
</dbReference>
<organism evidence="2 3">
    <name type="scientific">Brachionus plicatilis</name>
    <name type="common">Marine rotifer</name>
    <name type="synonym">Brachionus muelleri</name>
    <dbReference type="NCBI Taxonomy" id="10195"/>
    <lineage>
        <taxon>Eukaryota</taxon>
        <taxon>Metazoa</taxon>
        <taxon>Spiralia</taxon>
        <taxon>Gnathifera</taxon>
        <taxon>Rotifera</taxon>
        <taxon>Eurotatoria</taxon>
        <taxon>Monogononta</taxon>
        <taxon>Pseudotrocha</taxon>
        <taxon>Ploima</taxon>
        <taxon>Brachionidae</taxon>
        <taxon>Brachionus</taxon>
    </lineage>
</organism>
<evidence type="ECO:0000313" key="3">
    <source>
        <dbReference type="Proteomes" id="UP000276133"/>
    </source>
</evidence>
<gene>
    <name evidence="2" type="ORF">BpHYR1_026176</name>
</gene>
<dbReference type="OrthoDB" id="2130396at2759"/>
<reference evidence="2 3" key="1">
    <citation type="journal article" date="2018" name="Sci. Rep.">
        <title>Genomic signatures of local adaptation to the degree of environmental predictability in rotifers.</title>
        <authorList>
            <person name="Franch-Gras L."/>
            <person name="Hahn C."/>
            <person name="Garcia-Roger E.M."/>
            <person name="Carmona M.J."/>
            <person name="Serra M."/>
            <person name="Gomez A."/>
        </authorList>
    </citation>
    <scope>NUCLEOTIDE SEQUENCE [LARGE SCALE GENOMIC DNA]</scope>
    <source>
        <strain evidence="2">HYR1</strain>
    </source>
</reference>
<feature type="non-terminal residue" evidence="2">
    <location>
        <position position="1"/>
    </location>
</feature>
<dbReference type="Proteomes" id="UP000276133">
    <property type="component" value="Unassembled WGS sequence"/>
</dbReference>
<protein>
    <submittedName>
        <fullName evidence="2">ELKS Rab6-interacting CAST family member 1-like isoform X1</fullName>
    </submittedName>
</protein>
<feature type="transmembrane region" description="Helical" evidence="1">
    <location>
        <begin position="163"/>
        <end position="181"/>
    </location>
</feature>
<comment type="caution">
    <text evidence="2">The sequence shown here is derived from an EMBL/GenBank/DDBJ whole genome shotgun (WGS) entry which is preliminary data.</text>
</comment>
<sequence>KGKKFNGIRILVAHSSCPFFYLNEDKWEKAIDKYPSLLESHGIKYEERTCTGSVVPGQDGYFDNKSILNQFERLFQMLEFKKEFNFPIKHEFEIFVDNARTHTAQNINIEYFRLSSCRHCPYDELKWVDDQLNEFSLSCFFQDGPLKGENKYYNLISQGFVNVFKYFSILILPFFLFRISAESVYKMSLKSGLTTKSFKQSSNLASTAKSRNSSANRSTKISTQSSNLENIEIEYIKNLQQQVYFLELECNYLYPLKENLKKTLEFSLFFLTFYAPAIKSKWLGI</sequence>
<keyword evidence="1" id="KW-0812">Transmembrane</keyword>